<dbReference type="Gene3D" id="1.10.287.1100">
    <property type="entry name" value="Sporulation inhibitor A"/>
    <property type="match status" value="1"/>
</dbReference>
<organism evidence="1 2">
    <name type="scientific">Halobacillus litoralis</name>
    <dbReference type="NCBI Taxonomy" id="45668"/>
    <lineage>
        <taxon>Bacteria</taxon>
        <taxon>Bacillati</taxon>
        <taxon>Bacillota</taxon>
        <taxon>Bacilli</taxon>
        <taxon>Bacillales</taxon>
        <taxon>Bacillaceae</taxon>
        <taxon>Halobacillus</taxon>
    </lineage>
</organism>
<protein>
    <submittedName>
        <fullName evidence="1">Sporulation histidine kinase inhibitor Sda</fullName>
    </submittedName>
</protein>
<dbReference type="SUPFAM" id="SSF100985">
    <property type="entry name" value="Sporulation inhibitor Sda"/>
    <property type="match status" value="1"/>
</dbReference>
<dbReference type="RefSeq" id="WP_128525824.1">
    <property type="nucleotide sequence ID" value="NZ_CANLVY010000001.1"/>
</dbReference>
<dbReference type="Proteomes" id="UP000287756">
    <property type="component" value="Chromosome"/>
</dbReference>
<proteinExistence type="predicted"/>
<dbReference type="EMBL" id="CP026118">
    <property type="protein sequence ID" value="QAS53551.1"/>
    <property type="molecule type" value="Genomic_DNA"/>
</dbReference>
<dbReference type="InterPro" id="IPR015064">
    <property type="entry name" value="Sda"/>
</dbReference>
<dbReference type="OrthoDB" id="2933732at2"/>
<dbReference type="InterPro" id="IPR036916">
    <property type="entry name" value="Sda_sf"/>
</dbReference>
<accession>A0A410MFP8</accession>
<dbReference type="KEGG" id="hli:HLI_15755"/>
<evidence type="ECO:0000313" key="1">
    <source>
        <dbReference type="EMBL" id="QAS53551.1"/>
    </source>
</evidence>
<dbReference type="Pfam" id="PF08970">
    <property type="entry name" value="Sda"/>
    <property type="match status" value="1"/>
</dbReference>
<sequence length="51" mass="5868">MNKLSNEALLSAYYAAKKQNLDPEFISIIEEEIKVRKLHVIYGDGEKSQIE</sequence>
<evidence type="ECO:0000313" key="2">
    <source>
        <dbReference type="Proteomes" id="UP000287756"/>
    </source>
</evidence>
<reference evidence="1 2" key="1">
    <citation type="submission" date="2018-01" db="EMBL/GenBank/DDBJ databases">
        <title>The whole genome sequencing and assembly of Halobacillus litoralis ERB031 strain.</title>
        <authorList>
            <person name="Lee S.-J."/>
            <person name="Park M.-K."/>
            <person name="Kim J.-Y."/>
            <person name="Lee Y.-J."/>
            <person name="Yi H."/>
            <person name="Bahn Y.-S."/>
            <person name="Kim J.F."/>
            <person name="Lee D.-W."/>
        </authorList>
    </citation>
    <scope>NUCLEOTIDE SEQUENCE [LARGE SCALE GENOMIC DNA]</scope>
    <source>
        <strain evidence="1 2">ERB 031</strain>
    </source>
</reference>
<name>A0A410MFP8_9BACI</name>
<dbReference type="AlphaFoldDB" id="A0A410MFP8"/>
<gene>
    <name evidence="1" type="ORF">HLI_15755</name>
</gene>